<keyword evidence="3" id="KW-1185">Reference proteome</keyword>
<evidence type="ECO:0000313" key="2">
    <source>
        <dbReference type="EMBL" id="KAH3888966.1"/>
    </source>
</evidence>
<feature type="region of interest" description="Disordered" evidence="1">
    <location>
        <begin position="134"/>
        <end position="185"/>
    </location>
</feature>
<reference evidence="2" key="2">
    <citation type="submission" date="2020-11" db="EMBL/GenBank/DDBJ databases">
        <authorList>
            <person name="McCartney M.A."/>
            <person name="Auch B."/>
            <person name="Kono T."/>
            <person name="Mallez S."/>
            <person name="Becker A."/>
            <person name="Gohl D.M."/>
            <person name="Silverstein K.A.T."/>
            <person name="Koren S."/>
            <person name="Bechman K.B."/>
            <person name="Herman A."/>
            <person name="Abrahante J.E."/>
            <person name="Garbe J."/>
        </authorList>
    </citation>
    <scope>NUCLEOTIDE SEQUENCE</scope>
    <source>
        <strain evidence="2">Duluth1</strain>
        <tissue evidence="2">Whole animal</tissue>
    </source>
</reference>
<feature type="compositionally biased region" description="Acidic residues" evidence="1">
    <location>
        <begin position="1"/>
        <end position="17"/>
    </location>
</feature>
<evidence type="ECO:0000313" key="3">
    <source>
        <dbReference type="Proteomes" id="UP000828390"/>
    </source>
</evidence>
<gene>
    <name evidence="2" type="ORF">DPMN_013011</name>
</gene>
<feature type="compositionally biased region" description="Polar residues" evidence="1">
    <location>
        <begin position="172"/>
        <end position="181"/>
    </location>
</feature>
<feature type="compositionally biased region" description="Basic and acidic residues" evidence="1">
    <location>
        <begin position="592"/>
        <end position="707"/>
    </location>
</feature>
<dbReference type="Proteomes" id="UP000828390">
    <property type="component" value="Unassembled WGS sequence"/>
</dbReference>
<feature type="compositionally biased region" description="Basic and acidic residues" evidence="1">
    <location>
        <begin position="1140"/>
        <end position="1162"/>
    </location>
</feature>
<feature type="compositionally biased region" description="Basic and acidic residues" evidence="1">
    <location>
        <begin position="1172"/>
        <end position="1311"/>
    </location>
</feature>
<protein>
    <submittedName>
        <fullName evidence="2">Uncharacterized protein</fullName>
    </submittedName>
</protein>
<accession>A0A9D4N6L1</accession>
<comment type="caution">
    <text evidence="2">The sequence shown here is derived from an EMBL/GenBank/DDBJ whole genome shotgun (WGS) entry which is preliminary data.</text>
</comment>
<sequence>MTDSTDNSDFDLYDDLLEQDHQEQSATFEESTSEPTSGRDINDGRDDTLVSNRDLDLYEDLIAHDKQEQSASNDELSRRFESASELVQQLESENISLKQQLLSQQNHVKALQQNFAHLLKTARGEIARKEKEIANLRQGQKPPPHRGNRQPAPRKSSVDSSLDSTFEPLFVSSPSTNTSQKPDAGVKPFLNEHTDRMESSGSKVFSVAPQCTKEVLSVKRTVSVTPIDSGSASEDNTIVQYNPNASETLFSRRKRLINSGKHKNRVETSNQIIDDKIIDKEHASQKHLSLIEKNSSIKPANSAVGIAQGLQQSSCDSKIRLRDDVINSAGNLSLNESKQTSEGSSIKEVSGFCDNSTNSFRKDSSSAVNSASVADSLSSVHEQSTILSISNSGLSEESILNRKSAAANCMTSRALVGIPDEGISVARKPQLLKHVTHHACLHIGCTIKINHLHPHDLAQSESLTNHDISMDISDSDDPNDLQNDLHSTLSSDIGVQEKNQVQNKDVKQNRSSDIIEIGYKHDRLVSDTGVEQNSDTNDTGNKHNSHIKSTGAKQNSKSNDAGIKQKHLSNPGALEDLHHSGSNPHGNTKQDIQIKDHFSKQQKHSIDQVKDNVTKLDKHRQDVDSKVDKQRKNDVTIQDRHGKDYATKVDTTQKDDSTKPDNYRKDDTKHEKHKTYDDTKQDHLRKYVGVKDNKQRKDDETKQDKRGKYYATKVDNTEKDDDAKHRKSDGSKLDKHRTYDDSKQHDQLRKDEGTKVDMHRQNGYIKVDKDRKDDSTHVVRDSNGSKVDMHRKDDNTNVNKDVEGHGSKVDKHINDNSIKQDKGKKCDDIKYDPLRKDDGSKVDYLRKDDNNKQDKHRKVDRTTMDKNGKGNSTKQDNRRDHSKLEKQLKDFGNEHDQVRKEDGSKVVKQIKGYSPQGENHSKDDYSKEDKHSKNVGAKDKDGKGDSTKQDNHKQVGAKPDKHNKDLAPKHELLRKEDGSKVDKHINDDCSKVEKYRKDAGSKVLKLRNDDHTKLDNSRKDNESQVTKHNKDAGTKPDIRRKNDSTRPDKHSRKNEELKQDKHNKNEGSQFNKHTKEDGITPCDPRTDDGSKSEMPNSGVGSKLKSHSKDDGFLPEKNRKKYGSEPNKPTTEYSTKSNKHNKYDQTKPDNKIENGSFKYDKYNTNDGSKQGNYKKDVQTIEDKLSNDDVTKLYKHNKYDGTKNENYNKDSGSDQAKPNKDHGPYNGKHNNDNGPKTDIDNKDDGSKVDRHKKEDCTKQFSKDPDNKLGKHNKDDDLDGAKMDTSSKDNDTYQEKHSKDDQTNQEKHNQEFDAKQNAYSKNDGKTQNSYRKDHGSNCKADDNKKKNSCDELINKDRDSNQTIPIKVSNCAIENCYSKDSGNNNRQLSKECCATTDIFDSDPEGQQNSDCISKQCSESKSSTGKKKVSSIDKNDINSNDGKRDEHCKVIKDIKRPLLKENVAIKHAYSSLQPEIKKRKYEVKRVPEQCTDTSLSPLLLKLVNAVYQELDNCVGHNTCLGNIALTQRDSCSEDIVMKQCGSLSEDNVIKQSVFCPEDIPLKQSSLTENNSLRQSVSNSVNILCKQSDSCVEEISLKNCDSIDIVACDDINTVGNVQDTVEENPRAPTEYQCDEGIETTSDVDKNVLINNPSDISHENQSSSDEMTAEEEFSGSEVSLHEDSTYFSSSDESSCSSCSSSCSCSDSGTNLSSEGSDNCSEKSKARYVDIAKDNTGQLNEPQVYATAKISITEGSREQGKIMCQNPTNTDNQLNGKQSEPEVNMSGSSLIFNKSIGNPYFEVDEAPVFLTQKHMESNDHKMNSKVLENHIKIIKGKQIKSKGPQKNLSVSPNVKKADVKIHTKSSTDTSTDRFPQPTNGENDKLFANILLLDDDTMDFVDYEDDDHLQKYESEATHHDALKGKKRTSNDKISTIQKEEGELSSDDNSHDSFKQGELINLQNTVKSIENLSETVKSKKLSISPIKFPEGVKRIGKRNNNIYESSKQKENLKIENRVSVMEKSYTRKEEKSKDSSYKTESRELYKHKPITSHKDGRRSSPRKKPHYFKEVTSPKISRRSFLDDSKERPRMHQRHDSNSPPCNKRKVLDERSKQVGKERKYIFSPKDKVNTQHDDGVSSKNNLSKTRSPRSSSKHESRSNKSQIYSNSSRHDQERHIHQSRTPTRKRKRHSPDDRSLSSGKRYHPRQRRTSGDSDV</sequence>
<feature type="compositionally biased region" description="Polar residues" evidence="1">
    <location>
        <begin position="24"/>
        <end position="36"/>
    </location>
</feature>
<feature type="region of interest" description="Disordered" evidence="1">
    <location>
        <begin position="1830"/>
        <end position="1849"/>
    </location>
</feature>
<feature type="compositionally biased region" description="Polar residues" evidence="1">
    <location>
        <begin position="1400"/>
        <end position="1412"/>
    </location>
</feature>
<feature type="compositionally biased region" description="Basic and acidic residues" evidence="1">
    <location>
        <begin position="2070"/>
        <end position="2087"/>
    </location>
</feature>
<reference evidence="2" key="1">
    <citation type="journal article" date="2019" name="bioRxiv">
        <title>The Genome of the Zebra Mussel, Dreissena polymorpha: A Resource for Invasive Species Research.</title>
        <authorList>
            <person name="McCartney M.A."/>
            <person name="Auch B."/>
            <person name="Kono T."/>
            <person name="Mallez S."/>
            <person name="Zhang Y."/>
            <person name="Obille A."/>
            <person name="Becker A."/>
            <person name="Abrahante J.E."/>
            <person name="Garbe J."/>
            <person name="Badalamenti J.P."/>
            <person name="Herman A."/>
            <person name="Mangelson H."/>
            <person name="Liachko I."/>
            <person name="Sullivan S."/>
            <person name="Sone E.D."/>
            <person name="Koren S."/>
            <person name="Silverstein K.A.T."/>
            <person name="Beckman K.B."/>
            <person name="Gohl D.M."/>
        </authorList>
    </citation>
    <scope>NUCLEOTIDE SEQUENCE</scope>
    <source>
        <strain evidence="2">Duluth1</strain>
        <tissue evidence="2">Whole animal</tissue>
    </source>
</reference>
<feature type="compositionally biased region" description="Basic and acidic residues" evidence="1">
    <location>
        <begin position="875"/>
        <end position="905"/>
    </location>
</feature>
<feature type="region of interest" description="Disordered" evidence="1">
    <location>
        <begin position="1985"/>
        <end position="2206"/>
    </location>
</feature>
<feature type="compositionally biased region" description="Basic and acidic residues" evidence="1">
    <location>
        <begin position="2096"/>
        <end position="2127"/>
    </location>
</feature>
<feature type="compositionally biased region" description="Polar residues" evidence="1">
    <location>
        <begin position="1126"/>
        <end position="1135"/>
    </location>
</feature>
<feature type="compositionally biased region" description="Basic and acidic residues" evidence="1">
    <location>
        <begin position="1327"/>
        <end position="1343"/>
    </location>
</feature>
<dbReference type="EMBL" id="JAIWYP010000001">
    <property type="protein sequence ID" value="KAH3888966.1"/>
    <property type="molecule type" value="Genomic_DNA"/>
</dbReference>
<feature type="compositionally biased region" description="Polar residues" evidence="1">
    <location>
        <begin position="547"/>
        <end position="559"/>
    </location>
</feature>
<feature type="region of interest" description="Disordered" evidence="1">
    <location>
        <begin position="1"/>
        <end position="48"/>
    </location>
</feature>
<feature type="compositionally biased region" description="Basic and acidic residues" evidence="1">
    <location>
        <begin position="1073"/>
        <end position="1091"/>
    </location>
</feature>
<feature type="compositionally biased region" description="Polar residues" evidence="1">
    <location>
        <begin position="1314"/>
        <end position="1326"/>
    </location>
</feature>
<feature type="compositionally biased region" description="Polar residues" evidence="1">
    <location>
        <begin position="1643"/>
        <end position="1659"/>
    </location>
</feature>
<feature type="compositionally biased region" description="Basic and acidic residues" evidence="1">
    <location>
        <begin position="919"/>
        <end position="1022"/>
    </location>
</feature>
<dbReference type="OrthoDB" id="10048028at2759"/>
<feature type="compositionally biased region" description="Basic and acidic residues" evidence="1">
    <location>
        <begin position="787"/>
        <end position="853"/>
    </location>
</feature>
<evidence type="ECO:0000256" key="1">
    <source>
        <dbReference type="SAM" id="MobiDB-lite"/>
    </source>
</evidence>
<feature type="region of interest" description="Disordered" evidence="1">
    <location>
        <begin position="1398"/>
        <end position="1439"/>
    </location>
</feature>
<organism evidence="2 3">
    <name type="scientific">Dreissena polymorpha</name>
    <name type="common">Zebra mussel</name>
    <name type="synonym">Mytilus polymorpha</name>
    <dbReference type="NCBI Taxonomy" id="45954"/>
    <lineage>
        <taxon>Eukaryota</taxon>
        <taxon>Metazoa</taxon>
        <taxon>Spiralia</taxon>
        <taxon>Lophotrochozoa</taxon>
        <taxon>Mollusca</taxon>
        <taxon>Bivalvia</taxon>
        <taxon>Autobranchia</taxon>
        <taxon>Heteroconchia</taxon>
        <taxon>Euheterodonta</taxon>
        <taxon>Imparidentia</taxon>
        <taxon>Neoheterodontei</taxon>
        <taxon>Myida</taxon>
        <taxon>Dreissenoidea</taxon>
        <taxon>Dreissenidae</taxon>
        <taxon>Dreissena</taxon>
    </lineage>
</organism>
<feature type="compositionally biased region" description="Basic and acidic residues" evidence="1">
    <location>
        <begin position="715"/>
        <end position="780"/>
    </location>
</feature>
<feature type="region of interest" description="Disordered" evidence="1">
    <location>
        <begin position="1643"/>
        <end position="1679"/>
    </location>
</feature>
<proteinExistence type="predicted"/>
<name>A0A9D4N6L1_DREPO</name>
<feature type="compositionally biased region" description="Basic and acidic residues" evidence="1">
    <location>
        <begin position="1425"/>
        <end position="1439"/>
    </location>
</feature>
<feature type="compositionally biased region" description="Basic and acidic residues" evidence="1">
    <location>
        <begin position="1996"/>
        <end position="2006"/>
    </location>
</feature>
<feature type="region of interest" description="Disordered" evidence="1">
    <location>
        <begin position="525"/>
        <end position="1343"/>
    </location>
</feature>
<feature type="compositionally biased region" description="Basic and acidic residues" evidence="1">
    <location>
        <begin position="1028"/>
        <end position="1065"/>
    </location>
</feature>
<feature type="compositionally biased region" description="Basic and acidic residues" evidence="1">
    <location>
        <begin position="1106"/>
        <end position="1116"/>
    </location>
</feature>
<feature type="region of interest" description="Disordered" evidence="1">
    <location>
        <begin position="468"/>
        <end position="509"/>
    </location>
</feature>
<feature type="compositionally biased region" description="Polar residues" evidence="1">
    <location>
        <begin position="580"/>
        <end position="591"/>
    </location>
</feature>
<feature type="compositionally biased region" description="Basic and acidic residues" evidence="1">
    <location>
        <begin position="2014"/>
        <end position="2048"/>
    </location>
</feature>
<feature type="compositionally biased region" description="Polar residues" evidence="1">
    <location>
        <begin position="529"/>
        <end position="539"/>
    </location>
</feature>
<feature type="compositionally biased region" description="Polar residues" evidence="1">
    <location>
        <begin position="480"/>
        <end position="503"/>
    </location>
</feature>